<evidence type="ECO:0000256" key="4">
    <source>
        <dbReference type="ARBA" id="ARBA00022679"/>
    </source>
</evidence>
<dbReference type="CDD" id="cd00082">
    <property type="entry name" value="HisKA"/>
    <property type="match status" value="1"/>
</dbReference>
<evidence type="ECO:0000256" key="6">
    <source>
        <dbReference type="ARBA" id="ARBA00022777"/>
    </source>
</evidence>
<dbReference type="InterPro" id="IPR003594">
    <property type="entry name" value="HATPase_dom"/>
</dbReference>
<evidence type="ECO:0000256" key="5">
    <source>
        <dbReference type="ARBA" id="ARBA00022741"/>
    </source>
</evidence>
<evidence type="ECO:0000256" key="8">
    <source>
        <dbReference type="ARBA" id="ARBA00023012"/>
    </source>
</evidence>
<dbReference type="PROSITE" id="PS50110">
    <property type="entry name" value="RESPONSE_REGULATORY"/>
    <property type="match status" value="2"/>
</dbReference>
<dbReference type="SMART" id="SM00065">
    <property type="entry name" value="GAF"/>
    <property type="match status" value="1"/>
</dbReference>
<dbReference type="InterPro" id="IPR008207">
    <property type="entry name" value="Sig_transdc_His_kin_Hpt_dom"/>
</dbReference>
<dbReference type="InterPro" id="IPR011006">
    <property type="entry name" value="CheY-like_superfamily"/>
</dbReference>
<feature type="domain" description="Response regulatory" evidence="15">
    <location>
        <begin position="1860"/>
        <end position="1976"/>
    </location>
</feature>
<dbReference type="SUPFAM" id="SSF52540">
    <property type="entry name" value="P-loop containing nucleoside triphosphate hydrolases"/>
    <property type="match status" value="1"/>
</dbReference>
<evidence type="ECO:0000259" key="13">
    <source>
        <dbReference type="PROSITE" id="PS50011"/>
    </source>
</evidence>
<dbReference type="Gene3D" id="3.30.450.40">
    <property type="match status" value="1"/>
</dbReference>
<evidence type="ECO:0000256" key="2">
    <source>
        <dbReference type="ARBA" id="ARBA00012438"/>
    </source>
</evidence>
<keyword evidence="5" id="KW-0547">Nucleotide-binding</keyword>
<dbReference type="PROSITE" id="PS50894">
    <property type="entry name" value="HPT"/>
    <property type="match status" value="1"/>
</dbReference>
<dbReference type="InterPro" id="IPR001789">
    <property type="entry name" value="Sig_transdc_resp-reg_receiver"/>
</dbReference>
<dbReference type="InterPro" id="IPR036641">
    <property type="entry name" value="HPT_dom_sf"/>
</dbReference>
<evidence type="ECO:0000256" key="7">
    <source>
        <dbReference type="ARBA" id="ARBA00022840"/>
    </source>
</evidence>
<evidence type="ECO:0000313" key="17">
    <source>
        <dbReference type="EMBL" id="GGO64486.1"/>
    </source>
</evidence>
<dbReference type="EC" id="2.7.13.3" evidence="2"/>
<dbReference type="FunFam" id="3.30.565.10:FF:000010">
    <property type="entry name" value="Sensor histidine kinase RcsC"/>
    <property type="match status" value="1"/>
</dbReference>
<comment type="caution">
    <text evidence="17">The sequence shown here is derived from an EMBL/GenBank/DDBJ whole genome shotgun (WGS) entry which is preliminary data.</text>
</comment>
<dbReference type="CDD" id="cd16922">
    <property type="entry name" value="HATPase_EvgS-ArcB-TorS-like"/>
    <property type="match status" value="1"/>
</dbReference>
<feature type="modified residue" description="4-aspartylphosphate" evidence="12">
    <location>
        <position position="1768"/>
    </location>
</feature>
<dbReference type="InterPro" id="IPR041664">
    <property type="entry name" value="AAA_16"/>
</dbReference>
<dbReference type="InterPro" id="IPR003661">
    <property type="entry name" value="HisK_dim/P_dom"/>
</dbReference>
<dbReference type="Pfam" id="PF00072">
    <property type="entry name" value="Response_reg"/>
    <property type="match status" value="2"/>
</dbReference>
<keyword evidence="6" id="KW-0418">Kinase</keyword>
<sequence>MEKLYEYTRLSELPALNTNLKLFKAVATSGEPVFIKQQQNPGLSNALPNTELPQFSFSPTLRASFIEAGYYHEVLSAPANYLDLWQFSARLAKQDIGERLQAMLSLAYALQEIHSHKLICGYLNPRSLYWSGTEKQLSIIDLGHPSIVSQVSHHGPKSQPDINQLRAMAPETTGRVNCPMDNRSDLYSLGALCYFLAADQFPFETEDGIELIHAHIASTPPSLRELNPALPPQLCKLITRLLNKNPNDRYGDIRGVVDDLERCTTLWQQSASIPAFPLSVALGSQRLHFSSKLYGRDAQIGQLLNAFQQVQVQRSSRLLCLKGYSGIGKSAIVEQLDHPKLLKNAYFIRGKCEQYQRDGLFGAVLEALSELAEQLLLENAQQLAHWQQSLKVAAGDDAYLLSAFMPQWQPITGSTNNGLANDYQDARFSKLLVRIFKLFAQQQRPLVVFLDDMQWTDTASLKLLEELFKDKQIDNLLVILAYRDNEVTGTHPLLHSLQKIAELGGHTEQMQVSALPTEMITELLADTLDQSQDALAPLAALLMRKTNGNPFFVRQFLLALHDQALLTRDNNGQWCWNIADIEQQKITDNLVELTTQRFARLSPSSKSLLGIAALLGSSSQCDLLATLLDFSAQEMENHIAQIVDEGIMTAFTDSKGTQIVSVRFNHDRLQQAAFKLNDSQARRQIHLAIGSYYLDHYSDSQQADQVLEFVGHLNAASDLYLQDKDKLSLATFNLWAGEKALAANAYAAARDYLELATSFLEESDWPQHYKLCFRTNLAMASSFYLTQAYEEASHLCQNLLEKVKGLTDKLRVTKLQLLILFGQNQLAAVYQLGAQVLIEAGFDIRDPSGIGARYLDLEQHYDKHNIQALLSNPPLTDEALQLAIEALNVISTAAFILGPEHYLMVTHAMVELSVRQGNSAPASRAYGSHAIILCGAFGQFQQALQFANLAIEVDQQYQHRYTPEVQFQKAAAVLPWVAPLSESLERLESNIYLAMDDANIEFAVHSALFYSFYLCLSGAPLDRVISQMDKYARFIADKRIPYNLEFIDLWRQCVMNLGSEEGQPLHLCGSAFDETKQVEVLEQTQNLTILFCYHSAKLILAYLHDDLAMATEHYSAAEPLASVAFSLYHQTEFHLFAALLAARLSQNKDDEWYQVLTSKRALLSNWADSAPDNHLHKVMLLDAELARLDHQAGGWQKYQTAIIAAQQAGFLQHQAIAEERYADYWAQMGNQDFAKQQQANAYQSYQLWGAKSKTQHMRLRLGNAVTTDIGNTQHSDDLDLASILKASETLSGKVNLRAYLDKMIHIIVENAGAQSGSLLFVDDEGVLKSRAGYPELRGQDELPQSLLTLVSRTLKPKLVNDLSQAGSLARDPYLQRRRPQSLLCIPVIVTGSYRGILYLEHFSMTGAFPFDRVNVLQLLANQTAVMFDNTRLYHKVIEANRNLERKVQQRTAELAASKLKAEEATQAKSSFLAKMSHEIRTPINAVIGLSRLAIKTELNNEQLDYINNIQESGETLLSLVNDILDFSKIEAGKMSIEHCSFSLQKLLQRSINLNAFRAHSKGLELLCDVDRDLPDVLMGDPLRIQQILVNLLSNAIKFTEQGLIHLHVTGQPEGEDKLQLHISVRDTGIGMSEEQQSRLFQSFTQADDSVTRKYGGSGLGLAISKQLCELMDGQIWLDSELGKGSTFHVNLPLSRSSQSEVQPLFSAKRMAQMRILVVDDVPLARKLLVDLLKELGIEADQADSGAQAIEMVRQAADEQQHYHTILMDWRMPHMDGIEASRHIQQLGLTDSPRILMVTAYDKQDARKQLGDTRIIQFLEKPVNHSTLVDALTNVLAGQRRTHEPELQKEPIGIPDLSRYHLLLVEDNAINRQVAVGLLKDTGIKIDTAENGLVALEKLQKQPFDLVLMDIQMPHMDGLTATNLIRHQLKLAELPVVAMTAHVMEADRQKSLEVGMNEHICKPLDPDILFQVLVNQLQAENQVPSVSESVPQQSYDAPELKQIARIKALNSRKAIDNMSGKSQLYLSLLHDFYFEQQETALQLQQLMLTGKLDELLRLVHSLKSTSAYIGAFDISKRCGEVENLLLKNSCDEKALSTICHLLEQLLDELSPLYAMQRDDEMVSQFNAEQFKQELNLLLPLLQQSDFAAEQNLAKLISLAQDTPFAEQIASINQRVGDIEYEKAASMAGQLIEQLNKG</sequence>
<proteinExistence type="predicted"/>
<dbReference type="Gene3D" id="3.30.565.10">
    <property type="entry name" value="Histidine kinase-like ATPase, C-terminal domain"/>
    <property type="match status" value="1"/>
</dbReference>
<dbReference type="Gene3D" id="1.10.287.130">
    <property type="match status" value="1"/>
</dbReference>
<organism evidence="17 18">
    <name type="scientific">Bowmanella pacifica</name>
    <dbReference type="NCBI Taxonomy" id="502051"/>
    <lineage>
        <taxon>Bacteria</taxon>
        <taxon>Pseudomonadati</taxon>
        <taxon>Pseudomonadota</taxon>
        <taxon>Gammaproteobacteria</taxon>
        <taxon>Alteromonadales</taxon>
        <taxon>Alteromonadaceae</taxon>
        <taxon>Bowmanella</taxon>
    </lineage>
</organism>
<dbReference type="CDD" id="cd17546">
    <property type="entry name" value="REC_hyHK_CKI1_RcsC-like"/>
    <property type="match status" value="2"/>
</dbReference>
<evidence type="ECO:0000256" key="3">
    <source>
        <dbReference type="ARBA" id="ARBA00022553"/>
    </source>
</evidence>
<feature type="domain" description="Response regulatory" evidence="15">
    <location>
        <begin position="1714"/>
        <end position="1835"/>
    </location>
</feature>
<comment type="catalytic activity">
    <reaction evidence="1">
        <text>ATP + protein L-histidine = ADP + protein N-phospho-L-histidine.</text>
        <dbReference type="EC" id="2.7.13.3"/>
    </reaction>
</comment>
<evidence type="ECO:0000256" key="10">
    <source>
        <dbReference type="ARBA" id="ARBA00068150"/>
    </source>
</evidence>
<evidence type="ECO:0000259" key="14">
    <source>
        <dbReference type="PROSITE" id="PS50109"/>
    </source>
</evidence>
<feature type="modified residue" description="4-aspartylphosphate" evidence="12">
    <location>
        <position position="1909"/>
    </location>
</feature>
<dbReference type="SMART" id="SM00388">
    <property type="entry name" value="HisKA"/>
    <property type="match status" value="1"/>
</dbReference>
<dbReference type="Gene3D" id="3.40.50.2300">
    <property type="match status" value="2"/>
</dbReference>
<dbReference type="InterPro" id="IPR027417">
    <property type="entry name" value="P-loop_NTPase"/>
</dbReference>
<reference evidence="17" key="1">
    <citation type="journal article" date="2014" name="Int. J. Syst. Evol. Microbiol.">
        <title>Complete genome sequence of Corynebacterium casei LMG S-19264T (=DSM 44701T), isolated from a smear-ripened cheese.</title>
        <authorList>
            <consortium name="US DOE Joint Genome Institute (JGI-PGF)"/>
            <person name="Walter F."/>
            <person name="Albersmeier A."/>
            <person name="Kalinowski J."/>
            <person name="Ruckert C."/>
        </authorList>
    </citation>
    <scope>NUCLEOTIDE SEQUENCE</scope>
    <source>
        <strain evidence="17">CGMCC 1.7086</strain>
    </source>
</reference>
<dbReference type="Pfam" id="PF01627">
    <property type="entry name" value="Hpt"/>
    <property type="match status" value="1"/>
</dbReference>
<evidence type="ECO:0000313" key="18">
    <source>
        <dbReference type="Proteomes" id="UP000606935"/>
    </source>
</evidence>
<dbReference type="Pfam" id="PF00512">
    <property type="entry name" value="HisKA"/>
    <property type="match status" value="1"/>
</dbReference>
<dbReference type="SUPFAM" id="SSF47384">
    <property type="entry name" value="Homodimeric domain of signal transducing histidine kinase"/>
    <property type="match status" value="1"/>
</dbReference>
<dbReference type="SMART" id="SM00073">
    <property type="entry name" value="HPT"/>
    <property type="match status" value="1"/>
</dbReference>
<comment type="subunit">
    <text evidence="9">At low DSF concentrations, interacts with RpfF.</text>
</comment>
<feature type="modified residue" description="Phosphohistidine" evidence="11">
    <location>
        <position position="2059"/>
    </location>
</feature>
<keyword evidence="8" id="KW-0902">Two-component regulatory system</keyword>
<dbReference type="Gene3D" id="1.10.510.10">
    <property type="entry name" value="Transferase(Phosphotransferase) domain 1"/>
    <property type="match status" value="1"/>
</dbReference>
<keyword evidence="4" id="KW-0808">Transferase</keyword>
<evidence type="ECO:0000259" key="15">
    <source>
        <dbReference type="PROSITE" id="PS50110"/>
    </source>
</evidence>
<feature type="domain" description="HPt" evidence="16">
    <location>
        <begin position="2020"/>
        <end position="2118"/>
    </location>
</feature>
<keyword evidence="18" id="KW-1185">Reference proteome</keyword>
<dbReference type="CDD" id="cd00088">
    <property type="entry name" value="HPT"/>
    <property type="match status" value="1"/>
</dbReference>
<evidence type="ECO:0000256" key="11">
    <source>
        <dbReference type="PROSITE-ProRule" id="PRU00110"/>
    </source>
</evidence>
<dbReference type="SMART" id="SM00387">
    <property type="entry name" value="HATPase_c"/>
    <property type="match status" value="1"/>
</dbReference>
<dbReference type="SUPFAM" id="SSF47226">
    <property type="entry name" value="Histidine-containing phosphotransfer domain, HPT domain"/>
    <property type="match status" value="1"/>
</dbReference>
<dbReference type="FunFam" id="1.10.287.130:FF:000002">
    <property type="entry name" value="Two-component osmosensing histidine kinase"/>
    <property type="match status" value="1"/>
</dbReference>
<name>A0A917YSK4_9ALTE</name>
<evidence type="ECO:0000256" key="12">
    <source>
        <dbReference type="PROSITE-ProRule" id="PRU00169"/>
    </source>
</evidence>
<dbReference type="Gene3D" id="3.40.50.300">
    <property type="entry name" value="P-loop containing nucleotide triphosphate hydrolases"/>
    <property type="match status" value="1"/>
</dbReference>
<dbReference type="InterPro" id="IPR003018">
    <property type="entry name" value="GAF"/>
</dbReference>
<dbReference type="InterPro" id="IPR036097">
    <property type="entry name" value="HisK_dim/P_sf"/>
</dbReference>
<dbReference type="SUPFAM" id="SSF55781">
    <property type="entry name" value="GAF domain-like"/>
    <property type="match status" value="1"/>
</dbReference>
<dbReference type="Gene3D" id="1.20.120.160">
    <property type="entry name" value="HPT domain"/>
    <property type="match status" value="1"/>
</dbReference>
<dbReference type="Proteomes" id="UP000606935">
    <property type="component" value="Unassembled WGS sequence"/>
</dbReference>
<evidence type="ECO:0000259" key="16">
    <source>
        <dbReference type="PROSITE" id="PS50894"/>
    </source>
</evidence>
<keyword evidence="7" id="KW-0067">ATP-binding</keyword>
<dbReference type="GO" id="GO:0005886">
    <property type="term" value="C:plasma membrane"/>
    <property type="evidence" value="ECO:0007669"/>
    <property type="project" value="UniProtKB-SubCell"/>
</dbReference>
<protein>
    <recommendedName>
        <fullName evidence="10">Sensory/regulatory protein RpfC</fullName>
        <ecNumber evidence="2">2.7.13.3</ecNumber>
    </recommendedName>
</protein>
<keyword evidence="3 12" id="KW-0597">Phosphoprotein</keyword>
<dbReference type="InterPro" id="IPR029016">
    <property type="entry name" value="GAF-like_dom_sf"/>
</dbReference>
<dbReference type="EMBL" id="BMLS01000001">
    <property type="protein sequence ID" value="GGO64486.1"/>
    <property type="molecule type" value="Genomic_DNA"/>
</dbReference>
<dbReference type="InterPro" id="IPR004358">
    <property type="entry name" value="Sig_transdc_His_kin-like_C"/>
</dbReference>
<feature type="domain" description="Histidine kinase" evidence="14">
    <location>
        <begin position="1474"/>
        <end position="1695"/>
    </location>
</feature>
<dbReference type="InterPro" id="IPR036890">
    <property type="entry name" value="HATPase_C_sf"/>
</dbReference>
<dbReference type="SUPFAM" id="SSF55874">
    <property type="entry name" value="ATPase domain of HSP90 chaperone/DNA topoisomerase II/histidine kinase"/>
    <property type="match status" value="1"/>
</dbReference>
<reference evidence="17" key="2">
    <citation type="submission" date="2020-09" db="EMBL/GenBank/DDBJ databases">
        <authorList>
            <person name="Sun Q."/>
            <person name="Zhou Y."/>
        </authorList>
    </citation>
    <scope>NUCLEOTIDE SEQUENCE</scope>
    <source>
        <strain evidence="17">CGMCC 1.7086</strain>
    </source>
</reference>
<dbReference type="SMART" id="SM00448">
    <property type="entry name" value="REC"/>
    <property type="match status" value="2"/>
</dbReference>
<dbReference type="Pfam" id="PF13185">
    <property type="entry name" value="GAF_2"/>
    <property type="match status" value="1"/>
</dbReference>
<evidence type="ECO:0000256" key="9">
    <source>
        <dbReference type="ARBA" id="ARBA00064003"/>
    </source>
</evidence>
<feature type="domain" description="Protein kinase" evidence="13">
    <location>
        <begin position="1"/>
        <end position="261"/>
    </location>
</feature>
<dbReference type="GO" id="GO:0000155">
    <property type="term" value="F:phosphorelay sensor kinase activity"/>
    <property type="evidence" value="ECO:0007669"/>
    <property type="project" value="InterPro"/>
</dbReference>
<dbReference type="PANTHER" id="PTHR45339">
    <property type="entry name" value="HYBRID SIGNAL TRANSDUCTION HISTIDINE KINASE J"/>
    <property type="match status" value="1"/>
</dbReference>
<accession>A0A917YSK4</accession>
<dbReference type="PRINTS" id="PR00344">
    <property type="entry name" value="BCTRLSENSOR"/>
</dbReference>
<dbReference type="PROSITE" id="PS50109">
    <property type="entry name" value="HIS_KIN"/>
    <property type="match status" value="1"/>
</dbReference>
<dbReference type="InterPro" id="IPR005467">
    <property type="entry name" value="His_kinase_dom"/>
</dbReference>
<dbReference type="SUPFAM" id="SSF56112">
    <property type="entry name" value="Protein kinase-like (PK-like)"/>
    <property type="match status" value="1"/>
</dbReference>
<dbReference type="RefSeq" id="WP_188689542.1">
    <property type="nucleotide sequence ID" value="NZ_BMLS01000001.1"/>
</dbReference>
<dbReference type="PROSITE" id="PS50011">
    <property type="entry name" value="PROTEIN_KINASE_DOM"/>
    <property type="match status" value="1"/>
</dbReference>
<dbReference type="InterPro" id="IPR000719">
    <property type="entry name" value="Prot_kinase_dom"/>
</dbReference>
<dbReference type="PANTHER" id="PTHR45339:SF3">
    <property type="entry name" value="HISTIDINE KINASE"/>
    <property type="match status" value="1"/>
</dbReference>
<dbReference type="Pfam" id="PF02518">
    <property type="entry name" value="HATPase_c"/>
    <property type="match status" value="1"/>
</dbReference>
<dbReference type="Pfam" id="PF00069">
    <property type="entry name" value="Pkinase"/>
    <property type="match status" value="1"/>
</dbReference>
<dbReference type="InterPro" id="IPR011009">
    <property type="entry name" value="Kinase-like_dom_sf"/>
</dbReference>
<dbReference type="Pfam" id="PF13191">
    <property type="entry name" value="AAA_16"/>
    <property type="match status" value="1"/>
</dbReference>
<dbReference type="SUPFAM" id="SSF52172">
    <property type="entry name" value="CheY-like"/>
    <property type="match status" value="2"/>
</dbReference>
<gene>
    <name evidence="17" type="ORF">GCM10010982_04040</name>
</gene>
<evidence type="ECO:0000256" key="1">
    <source>
        <dbReference type="ARBA" id="ARBA00000085"/>
    </source>
</evidence>
<dbReference type="SMART" id="SM00220">
    <property type="entry name" value="S_TKc"/>
    <property type="match status" value="1"/>
</dbReference>
<dbReference type="GO" id="GO:0005524">
    <property type="term" value="F:ATP binding"/>
    <property type="evidence" value="ECO:0007669"/>
    <property type="project" value="UniProtKB-KW"/>
</dbReference>